<comment type="similarity">
    <text evidence="7">Belongs to the binding-protein-dependent transport system permease family.</text>
</comment>
<gene>
    <name evidence="9" type="ORF">ACFSB2_23800</name>
</gene>
<accession>A0ABW4JQD1</accession>
<keyword evidence="5 7" id="KW-1133">Transmembrane helix</keyword>
<dbReference type="InterPro" id="IPR000515">
    <property type="entry name" value="MetI-like"/>
</dbReference>
<dbReference type="EMBL" id="JBHUCX010000099">
    <property type="protein sequence ID" value="MFD1677690.1"/>
    <property type="molecule type" value="Genomic_DNA"/>
</dbReference>
<evidence type="ECO:0000256" key="6">
    <source>
        <dbReference type="ARBA" id="ARBA00023136"/>
    </source>
</evidence>
<dbReference type="PROSITE" id="PS50928">
    <property type="entry name" value="ABC_TM1"/>
    <property type="match status" value="1"/>
</dbReference>
<evidence type="ECO:0000256" key="3">
    <source>
        <dbReference type="ARBA" id="ARBA00022475"/>
    </source>
</evidence>
<keyword evidence="10" id="KW-1185">Reference proteome</keyword>
<feature type="transmembrane region" description="Helical" evidence="7">
    <location>
        <begin position="207"/>
        <end position="232"/>
    </location>
</feature>
<sequence>MKTELTSNQAASPNLAPQGLAKRRTKMFARFLASFVKYFLISCFGVAFLLPFLWLVSSSLNTSGQEFVLPPQWWPKPFHWSNFAEVFSYIPFARFYWNTIVITICTVIGSNLSNVIVAYGFSRLKWKGRDVLFNLVLSSLMIPSISILIPQYLLFHDFGWINTYYPLIVPAFAGNAFFIFMLRQFFRTIPEEISDAARVDGASELRTLVSIIAPLARPAIATVGVFSFMGAWNDFLGPLVYLNSENKYTLALGLNMFVSLYSQKWPYMMAAVVMTVIPVILLFFFFQKTFLRGITLTGMSR</sequence>
<dbReference type="PANTHER" id="PTHR43744">
    <property type="entry name" value="ABC TRANSPORTER PERMEASE PROTEIN MG189-RELATED-RELATED"/>
    <property type="match status" value="1"/>
</dbReference>
<dbReference type="RefSeq" id="WP_377945604.1">
    <property type="nucleotide sequence ID" value="NZ_JBHUCX010000099.1"/>
</dbReference>
<keyword evidence="3" id="KW-1003">Cell membrane</keyword>
<keyword evidence="2 7" id="KW-0813">Transport</keyword>
<comment type="caution">
    <text evidence="9">The sequence shown here is derived from an EMBL/GenBank/DDBJ whole genome shotgun (WGS) entry which is preliminary data.</text>
</comment>
<evidence type="ECO:0000313" key="10">
    <source>
        <dbReference type="Proteomes" id="UP001597079"/>
    </source>
</evidence>
<protein>
    <submittedName>
        <fullName evidence="9">Carbohydrate ABC transporter permease</fullName>
    </submittedName>
</protein>
<dbReference type="Pfam" id="PF00528">
    <property type="entry name" value="BPD_transp_1"/>
    <property type="match status" value="1"/>
</dbReference>
<dbReference type="Gene3D" id="1.10.3720.10">
    <property type="entry name" value="MetI-like"/>
    <property type="match status" value="1"/>
</dbReference>
<evidence type="ECO:0000256" key="1">
    <source>
        <dbReference type="ARBA" id="ARBA00004651"/>
    </source>
</evidence>
<evidence type="ECO:0000256" key="5">
    <source>
        <dbReference type="ARBA" id="ARBA00022989"/>
    </source>
</evidence>
<feature type="transmembrane region" description="Helical" evidence="7">
    <location>
        <begin position="131"/>
        <end position="152"/>
    </location>
</feature>
<feature type="transmembrane region" description="Helical" evidence="7">
    <location>
        <begin position="31"/>
        <end position="54"/>
    </location>
</feature>
<evidence type="ECO:0000256" key="2">
    <source>
        <dbReference type="ARBA" id="ARBA00022448"/>
    </source>
</evidence>
<dbReference type="Proteomes" id="UP001597079">
    <property type="component" value="Unassembled WGS sequence"/>
</dbReference>
<dbReference type="SUPFAM" id="SSF161098">
    <property type="entry name" value="MetI-like"/>
    <property type="match status" value="1"/>
</dbReference>
<keyword evidence="6 7" id="KW-0472">Membrane</keyword>
<organism evidence="9 10">
    <name type="scientific">Alicyclobacillus fodiniaquatilis</name>
    <dbReference type="NCBI Taxonomy" id="1661150"/>
    <lineage>
        <taxon>Bacteria</taxon>
        <taxon>Bacillati</taxon>
        <taxon>Bacillota</taxon>
        <taxon>Bacilli</taxon>
        <taxon>Bacillales</taxon>
        <taxon>Alicyclobacillaceae</taxon>
        <taxon>Alicyclobacillus</taxon>
    </lineage>
</organism>
<dbReference type="InterPro" id="IPR035906">
    <property type="entry name" value="MetI-like_sf"/>
</dbReference>
<name>A0ABW4JQD1_9BACL</name>
<dbReference type="CDD" id="cd06261">
    <property type="entry name" value="TM_PBP2"/>
    <property type="match status" value="1"/>
</dbReference>
<feature type="transmembrane region" description="Helical" evidence="7">
    <location>
        <begin position="164"/>
        <end position="186"/>
    </location>
</feature>
<evidence type="ECO:0000259" key="8">
    <source>
        <dbReference type="PROSITE" id="PS50928"/>
    </source>
</evidence>
<evidence type="ECO:0000256" key="4">
    <source>
        <dbReference type="ARBA" id="ARBA00022692"/>
    </source>
</evidence>
<evidence type="ECO:0000256" key="7">
    <source>
        <dbReference type="RuleBase" id="RU363032"/>
    </source>
</evidence>
<feature type="domain" description="ABC transmembrane type-1" evidence="8">
    <location>
        <begin position="96"/>
        <end position="286"/>
    </location>
</feature>
<reference evidence="10" key="1">
    <citation type="journal article" date="2019" name="Int. J. Syst. Evol. Microbiol.">
        <title>The Global Catalogue of Microorganisms (GCM) 10K type strain sequencing project: providing services to taxonomists for standard genome sequencing and annotation.</title>
        <authorList>
            <consortium name="The Broad Institute Genomics Platform"/>
            <consortium name="The Broad Institute Genome Sequencing Center for Infectious Disease"/>
            <person name="Wu L."/>
            <person name="Ma J."/>
        </authorList>
    </citation>
    <scope>NUCLEOTIDE SEQUENCE [LARGE SCALE GENOMIC DNA]</scope>
    <source>
        <strain evidence="10">CGMCC 1.12286</strain>
    </source>
</reference>
<feature type="transmembrane region" description="Helical" evidence="7">
    <location>
        <begin position="95"/>
        <end position="119"/>
    </location>
</feature>
<keyword evidence="4 7" id="KW-0812">Transmembrane</keyword>
<dbReference type="PANTHER" id="PTHR43744:SF12">
    <property type="entry name" value="ABC TRANSPORTER PERMEASE PROTEIN MG189-RELATED"/>
    <property type="match status" value="1"/>
</dbReference>
<evidence type="ECO:0000313" key="9">
    <source>
        <dbReference type="EMBL" id="MFD1677690.1"/>
    </source>
</evidence>
<proteinExistence type="inferred from homology"/>
<comment type="subcellular location">
    <subcellularLocation>
        <location evidence="1 7">Cell membrane</location>
        <topology evidence="1 7">Multi-pass membrane protein</topology>
    </subcellularLocation>
</comment>
<feature type="transmembrane region" description="Helical" evidence="7">
    <location>
        <begin position="265"/>
        <end position="286"/>
    </location>
</feature>